<evidence type="ECO:0000256" key="3">
    <source>
        <dbReference type="ARBA" id="ARBA00022989"/>
    </source>
</evidence>
<evidence type="ECO:0000313" key="6">
    <source>
        <dbReference type="EMBL" id="MCI8211968.1"/>
    </source>
</evidence>
<dbReference type="Proteomes" id="UP001320513">
    <property type="component" value="Unassembled WGS sequence"/>
</dbReference>
<name>A0ABS9ZQ15_9PSED</name>
<feature type="transmembrane region" description="Helical" evidence="5">
    <location>
        <begin position="83"/>
        <end position="102"/>
    </location>
</feature>
<keyword evidence="7" id="KW-1185">Reference proteome</keyword>
<comment type="subcellular location">
    <subcellularLocation>
        <location evidence="1">Membrane</location>
        <topology evidence="1">Multi-pass membrane protein</topology>
    </subcellularLocation>
</comment>
<accession>A0ABS9ZQ15</accession>
<evidence type="ECO:0000256" key="2">
    <source>
        <dbReference type="ARBA" id="ARBA00022692"/>
    </source>
</evidence>
<feature type="transmembrane region" description="Helical" evidence="5">
    <location>
        <begin position="51"/>
        <end position="71"/>
    </location>
</feature>
<gene>
    <name evidence="6" type="ORF">AUC61_20760</name>
</gene>
<comment type="caution">
    <text evidence="6">The sequence shown here is derived from an EMBL/GenBank/DDBJ whole genome shotgun (WGS) entry which is preliminary data.</text>
</comment>
<sequence length="135" mass="14474">MLAFLLGGQVLAYSAEQPRENSVSAAVQNAAAATPQKPNVSAVTWLSNYEFWMSSSVLIFGLLVFLAELYLMRFISFQPEQSIKLMAVTLIVVSTLFIITAGFSSEQIAPAMGLFGTVAGYMLGRSQAGKEGEAP</sequence>
<dbReference type="RefSeq" id="WP_243248044.1">
    <property type="nucleotide sequence ID" value="NZ_LOHG01000015.1"/>
</dbReference>
<protein>
    <submittedName>
        <fullName evidence="6">Uncharacterized protein</fullName>
    </submittedName>
</protein>
<evidence type="ECO:0000256" key="5">
    <source>
        <dbReference type="SAM" id="Phobius"/>
    </source>
</evidence>
<proteinExistence type="predicted"/>
<evidence type="ECO:0000256" key="4">
    <source>
        <dbReference type="ARBA" id="ARBA00023136"/>
    </source>
</evidence>
<keyword evidence="2 5" id="KW-0812">Transmembrane</keyword>
<evidence type="ECO:0000313" key="7">
    <source>
        <dbReference type="Proteomes" id="UP001320513"/>
    </source>
</evidence>
<evidence type="ECO:0000256" key="1">
    <source>
        <dbReference type="ARBA" id="ARBA00004141"/>
    </source>
</evidence>
<dbReference type="SUPFAM" id="SSF144091">
    <property type="entry name" value="Rhomboid-like"/>
    <property type="match status" value="1"/>
</dbReference>
<keyword evidence="3 5" id="KW-1133">Transmembrane helix</keyword>
<dbReference type="InterPro" id="IPR035952">
    <property type="entry name" value="Rhomboid-like_sf"/>
</dbReference>
<organism evidence="6 7">
    <name type="scientific">Pseudomonas maioricensis</name>
    <dbReference type="NCBI Taxonomy" id="1766623"/>
    <lineage>
        <taxon>Bacteria</taxon>
        <taxon>Pseudomonadati</taxon>
        <taxon>Pseudomonadota</taxon>
        <taxon>Gammaproteobacteria</taxon>
        <taxon>Pseudomonadales</taxon>
        <taxon>Pseudomonadaceae</taxon>
        <taxon>Pseudomonas</taxon>
    </lineage>
</organism>
<reference evidence="6 7" key="1">
    <citation type="submission" date="2015-12" db="EMBL/GenBank/DDBJ databases">
        <title>Phylogenomics in the description of a new species in the Pseudomonas syringae group.</title>
        <authorList>
            <person name="Busquets A."/>
            <person name="Gomila M."/>
            <person name="Beiki F."/>
            <person name="Rahimian H."/>
            <person name="Mulet M."/>
            <person name="Sanchez D."/>
            <person name="Garcia-Valdes E."/>
            <person name="Lalucat J."/>
        </authorList>
    </citation>
    <scope>NUCLEOTIDE SEQUENCE [LARGE SCALE GENOMIC DNA]</scope>
    <source>
        <strain evidence="6 7">S25</strain>
    </source>
</reference>
<dbReference type="EMBL" id="LOHG01000015">
    <property type="protein sequence ID" value="MCI8211968.1"/>
    <property type="molecule type" value="Genomic_DNA"/>
</dbReference>
<keyword evidence="4 5" id="KW-0472">Membrane</keyword>